<evidence type="ECO:0000313" key="1">
    <source>
        <dbReference type="EMBL" id="KAK5616416.1"/>
    </source>
</evidence>
<accession>A0AAV9S4Z7</accession>
<sequence length="68" mass="7262">MLPSFSVLSSLWSSSAEDFQIPAGKGFLSSWKTAGASCPSLSHSKPRQYKGFMKTAAFAGDAADFKQI</sequence>
<comment type="caution">
    <text evidence="1">The sequence shown here is derived from an EMBL/GenBank/DDBJ whole genome shotgun (WGS) entry which is preliminary data.</text>
</comment>
<reference evidence="1 2" key="1">
    <citation type="submission" date="2021-06" db="EMBL/GenBank/DDBJ databases">
        <authorList>
            <person name="Palmer J.M."/>
        </authorList>
    </citation>
    <scope>NUCLEOTIDE SEQUENCE [LARGE SCALE GENOMIC DNA]</scope>
    <source>
        <strain evidence="1 2">MEX-2019</strain>
        <tissue evidence="1">Muscle</tissue>
    </source>
</reference>
<evidence type="ECO:0000313" key="2">
    <source>
        <dbReference type="Proteomes" id="UP001311232"/>
    </source>
</evidence>
<protein>
    <submittedName>
        <fullName evidence="1">Uncharacterized protein</fullName>
    </submittedName>
</protein>
<keyword evidence="2" id="KW-1185">Reference proteome</keyword>
<proteinExistence type="predicted"/>
<name>A0AAV9S4Z7_9TELE</name>
<dbReference type="Proteomes" id="UP001311232">
    <property type="component" value="Unassembled WGS sequence"/>
</dbReference>
<organism evidence="1 2">
    <name type="scientific">Crenichthys baileyi</name>
    <name type="common">White River springfish</name>
    <dbReference type="NCBI Taxonomy" id="28760"/>
    <lineage>
        <taxon>Eukaryota</taxon>
        <taxon>Metazoa</taxon>
        <taxon>Chordata</taxon>
        <taxon>Craniata</taxon>
        <taxon>Vertebrata</taxon>
        <taxon>Euteleostomi</taxon>
        <taxon>Actinopterygii</taxon>
        <taxon>Neopterygii</taxon>
        <taxon>Teleostei</taxon>
        <taxon>Neoteleostei</taxon>
        <taxon>Acanthomorphata</taxon>
        <taxon>Ovalentaria</taxon>
        <taxon>Atherinomorphae</taxon>
        <taxon>Cyprinodontiformes</taxon>
        <taxon>Goodeidae</taxon>
        <taxon>Crenichthys</taxon>
    </lineage>
</organism>
<dbReference type="AlphaFoldDB" id="A0AAV9S4Z7"/>
<dbReference type="EMBL" id="JAHHUM010000888">
    <property type="protein sequence ID" value="KAK5616416.1"/>
    <property type="molecule type" value="Genomic_DNA"/>
</dbReference>
<gene>
    <name evidence="1" type="ORF">CRENBAI_011725</name>
</gene>